<evidence type="ECO:0000259" key="2">
    <source>
        <dbReference type="SMART" id="SM00899"/>
    </source>
</evidence>
<dbReference type="InterPro" id="IPR038157">
    <property type="entry name" value="FeoA_core_dom"/>
</dbReference>
<dbReference type="SUPFAM" id="SSF50037">
    <property type="entry name" value="C-terminal domain of transcriptional repressors"/>
    <property type="match status" value="1"/>
</dbReference>
<dbReference type="Gene3D" id="2.30.30.90">
    <property type="match status" value="1"/>
</dbReference>
<sequence>MATPGKVVKLVAIHGGIGIRKRLADLGLTPGITLSVVQANSRGPIIISFKDDVRLALGRGMAYKIKVEPLAL</sequence>
<dbReference type="AlphaFoldDB" id="X0ZRA8"/>
<comment type="caution">
    <text evidence="3">The sequence shown here is derived from an EMBL/GenBank/DDBJ whole genome shotgun (WGS) entry which is preliminary data.</text>
</comment>
<organism evidence="3">
    <name type="scientific">marine sediment metagenome</name>
    <dbReference type="NCBI Taxonomy" id="412755"/>
    <lineage>
        <taxon>unclassified sequences</taxon>
        <taxon>metagenomes</taxon>
        <taxon>ecological metagenomes</taxon>
    </lineage>
</organism>
<name>X0ZRA8_9ZZZZ</name>
<feature type="domain" description="Ferrous iron transporter FeoA-like" evidence="2">
    <location>
        <begin position="1"/>
        <end position="69"/>
    </location>
</feature>
<dbReference type="InterPro" id="IPR007167">
    <property type="entry name" value="Fe-transptr_FeoA-like"/>
</dbReference>
<dbReference type="PANTHER" id="PTHR43151">
    <property type="entry name" value="FEOA FAMILY PROTEIN"/>
    <property type="match status" value="1"/>
</dbReference>
<gene>
    <name evidence="3" type="ORF">S01H4_05583</name>
</gene>
<dbReference type="InterPro" id="IPR008988">
    <property type="entry name" value="Transcriptional_repressor_C"/>
</dbReference>
<dbReference type="SMART" id="SM00899">
    <property type="entry name" value="FeoA"/>
    <property type="match status" value="1"/>
</dbReference>
<dbReference type="InterPro" id="IPR053184">
    <property type="entry name" value="FeoA-like"/>
</dbReference>
<dbReference type="EMBL" id="BART01001636">
    <property type="protein sequence ID" value="GAG71874.1"/>
    <property type="molecule type" value="Genomic_DNA"/>
</dbReference>
<dbReference type="Pfam" id="PF04023">
    <property type="entry name" value="FeoA"/>
    <property type="match status" value="1"/>
</dbReference>
<proteinExistence type="predicted"/>
<accession>X0ZRA8</accession>
<keyword evidence="1" id="KW-0408">Iron</keyword>
<dbReference type="GO" id="GO:0046914">
    <property type="term" value="F:transition metal ion binding"/>
    <property type="evidence" value="ECO:0007669"/>
    <property type="project" value="InterPro"/>
</dbReference>
<reference evidence="3" key="1">
    <citation type="journal article" date="2014" name="Front. Microbiol.">
        <title>High frequency of phylogenetically diverse reductive dehalogenase-homologous genes in deep subseafloor sedimentary metagenomes.</title>
        <authorList>
            <person name="Kawai M."/>
            <person name="Futagami T."/>
            <person name="Toyoda A."/>
            <person name="Takaki Y."/>
            <person name="Nishi S."/>
            <person name="Hori S."/>
            <person name="Arai W."/>
            <person name="Tsubouchi T."/>
            <person name="Morono Y."/>
            <person name="Uchiyama I."/>
            <person name="Ito T."/>
            <person name="Fujiyama A."/>
            <person name="Inagaki F."/>
            <person name="Takami H."/>
        </authorList>
    </citation>
    <scope>NUCLEOTIDE SEQUENCE</scope>
    <source>
        <strain evidence="3">Expedition CK06-06</strain>
    </source>
</reference>
<protein>
    <recommendedName>
        <fullName evidence="2">Ferrous iron transporter FeoA-like domain-containing protein</fullName>
    </recommendedName>
</protein>
<evidence type="ECO:0000313" key="3">
    <source>
        <dbReference type="EMBL" id="GAG71874.1"/>
    </source>
</evidence>
<evidence type="ECO:0000256" key="1">
    <source>
        <dbReference type="ARBA" id="ARBA00023004"/>
    </source>
</evidence>
<dbReference type="PANTHER" id="PTHR43151:SF1">
    <property type="entry name" value="SSR2333 PROTEIN"/>
    <property type="match status" value="1"/>
</dbReference>